<evidence type="ECO:0008006" key="7">
    <source>
        <dbReference type="Google" id="ProtNLM"/>
    </source>
</evidence>
<feature type="domain" description="FDF" evidence="3">
    <location>
        <begin position="312"/>
        <end position="509"/>
    </location>
</feature>
<dbReference type="SMART" id="SM01271">
    <property type="entry name" value="LSM14"/>
    <property type="match status" value="1"/>
</dbReference>
<evidence type="ECO:0000256" key="2">
    <source>
        <dbReference type="SAM" id="MobiDB-lite"/>
    </source>
</evidence>
<feature type="region of interest" description="Disordered" evidence="2">
    <location>
        <begin position="338"/>
        <end position="397"/>
    </location>
</feature>
<dbReference type="SMART" id="SM01199">
    <property type="entry name" value="FDF"/>
    <property type="match status" value="1"/>
</dbReference>
<dbReference type="Proteomes" id="UP001497525">
    <property type="component" value="Unassembled WGS sequence"/>
</dbReference>
<dbReference type="GO" id="GO:0000932">
    <property type="term" value="C:P-body"/>
    <property type="evidence" value="ECO:0007669"/>
    <property type="project" value="TreeGrafter"/>
</dbReference>
<comment type="similarity">
    <text evidence="1">Belongs to the LSM14 family.</text>
</comment>
<dbReference type="AlphaFoldDB" id="A0AAV2TJ48"/>
<name>A0AAV2TJ48_CALDB</name>
<evidence type="ECO:0000256" key="1">
    <source>
        <dbReference type="ARBA" id="ARBA00010415"/>
    </source>
</evidence>
<dbReference type="SUPFAM" id="SSF50182">
    <property type="entry name" value="Sm-like ribonucleoproteins"/>
    <property type="match status" value="1"/>
</dbReference>
<dbReference type="Pfam" id="PF12701">
    <property type="entry name" value="LSM14"/>
    <property type="match status" value="1"/>
</dbReference>
<proteinExistence type="inferred from homology"/>
<feature type="domain" description="Lsm14-like N-terminal" evidence="4">
    <location>
        <begin position="9"/>
        <end position="112"/>
    </location>
</feature>
<accession>A0AAV2TJ48</accession>
<dbReference type="InterPro" id="IPR010920">
    <property type="entry name" value="LSM_dom_sf"/>
</dbReference>
<dbReference type="EMBL" id="CAXLJL010000290">
    <property type="protein sequence ID" value="CAL5136106.1"/>
    <property type="molecule type" value="Genomic_DNA"/>
</dbReference>
<feature type="compositionally biased region" description="Polar residues" evidence="2">
    <location>
        <begin position="384"/>
        <end position="397"/>
    </location>
</feature>
<feature type="region of interest" description="Disordered" evidence="2">
    <location>
        <begin position="121"/>
        <end position="150"/>
    </location>
</feature>
<dbReference type="InterPro" id="IPR019050">
    <property type="entry name" value="FDF_dom"/>
</dbReference>
<dbReference type="GO" id="GO:0034063">
    <property type="term" value="P:stress granule assembly"/>
    <property type="evidence" value="ECO:0007669"/>
    <property type="project" value="TreeGrafter"/>
</dbReference>
<dbReference type="GO" id="GO:0003729">
    <property type="term" value="F:mRNA binding"/>
    <property type="evidence" value="ECO:0007669"/>
    <property type="project" value="TreeGrafter"/>
</dbReference>
<evidence type="ECO:0000313" key="5">
    <source>
        <dbReference type="EMBL" id="CAL5136106.1"/>
    </source>
</evidence>
<reference evidence="5" key="1">
    <citation type="submission" date="2024-06" db="EMBL/GenBank/DDBJ databases">
        <authorList>
            <person name="Liu X."/>
            <person name="Lenzi L."/>
            <person name="Haldenby T S."/>
            <person name="Uol C."/>
        </authorList>
    </citation>
    <scope>NUCLEOTIDE SEQUENCE</scope>
</reference>
<dbReference type="Gene3D" id="2.30.30.100">
    <property type="match status" value="1"/>
</dbReference>
<evidence type="ECO:0000313" key="6">
    <source>
        <dbReference type="Proteomes" id="UP001497525"/>
    </source>
</evidence>
<comment type="caution">
    <text evidence="5">The sequence shown here is derived from an EMBL/GenBank/DDBJ whole genome shotgun (WGS) entry which is preliminary data.</text>
</comment>
<feature type="region of interest" description="Disordered" evidence="2">
    <location>
        <begin position="292"/>
        <end position="313"/>
    </location>
</feature>
<organism evidence="5 6">
    <name type="scientific">Calicophoron daubneyi</name>
    <name type="common">Rumen fluke</name>
    <name type="synonym">Paramphistomum daubneyi</name>
    <dbReference type="NCBI Taxonomy" id="300641"/>
    <lineage>
        <taxon>Eukaryota</taxon>
        <taxon>Metazoa</taxon>
        <taxon>Spiralia</taxon>
        <taxon>Lophotrochozoa</taxon>
        <taxon>Platyhelminthes</taxon>
        <taxon>Trematoda</taxon>
        <taxon>Digenea</taxon>
        <taxon>Plagiorchiida</taxon>
        <taxon>Pronocephalata</taxon>
        <taxon>Paramphistomoidea</taxon>
        <taxon>Paramphistomidae</taxon>
        <taxon>Calicophoron</taxon>
    </lineage>
</organism>
<feature type="compositionally biased region" description="Basic and acidic residues" evidence="2">
    <location>
        <begin position="297"/>
        <end position="307"/>
    </location>
</feature>
<dbReference type="PANTHER" id="PTHR13586">
    <property type="entry name" value="SCD6 PROTEIN-RELATED"/>
    <property type="match status" value="1"/>
</dbReference>
<protein>
    <recommendedName>
        <fullName evidence="7">Lsm14-like N-terminal domain-containing protein</fullName>
    </recommendedName>
</protein>
<feature type="compositionally biased region" description="Low complexity" evidence="2">
    <location>
        <begin position="350"/>
        <end position="368"/>
    </location>
</feature>
<dbReference type="PANTHER" id="PTHR13586:SF0">
    <property type="entry name" value="TRAILER HITCH, ISOFORM H"/>
    <property type="match status" value="1"/>
</dbReference>
<evidence type="ECO:0000259" key="4">
    <source>
        <dbReference type="SMART" id="SM01271"/>
    </source>
</evidence>
<dbReference type="InterPro" id="IPR025609">
    <property type="entry name" value="Lsm14-like_N"/>
</dbReference>
<gene>
    <name evidence="5" type="ORF">CDAUBV1_LOCUS10189</name>
</gene>
<evidence type="ECO:0000259" key="3">
    <source>
        <dbReference type="SMART" id="SM01199"/>
    </source>
</evidence>
<sequence length="534" mass="56762">MMSGGDIQPSRLSLGTKVSLITGAQYRYEGVVAAINSIEGTLTLQNVRFWGTENRTPPNGSTQYPENKAPAVGSVFDSITFWMSSIVRLWTTEEPNVEHNDLGDKGVVKVANAVDVGRGRGRRQRNWWSSAGDQPRPVRSSPTNLGAPMSRYMNPPTQPLLTTQPRMLVSYPRRGRNLGAIPRQASYVPVVPIMTGPGGMRRSAYGPNMRGTPFRLLATPIPPGTMGPGTRLNGRKMNHPVRRISVNPDDRRYSQNVVNPGGGVFVYLPPEMAAAYQSRGINLVPARQAMGRRRITERRGTPRRSESIEPEVDCTTPYDFETANAELEAELAKITINPDGVATTTTPRQSAGAEASSAPTAATSTGDGVSTDPRSPHSGGVTASAVSGNGASGDSSLGAVTSTVNSVIGEATGTASSAGLEGSGPLAKGEYYDREKCFFDQISRSEGGPRGPYPIRGVYNQSSYVHMNVNGGGAPNGMSNYGSSVGGINSAAAARRERQLNMETFGAMAVRTVFAPRRRPAGSGPREFLISASA</sequence>
<dbReference type="GO" id="GO:0033962">
    <property type="term" value="P:P-body assembly"/>
    <property type="evidence" value="ECO:0007669"/>
    <property type="project" value="TreeGrafter"/>
</dbReference>